<protein>
    <submittedName>
        <fullName evidence="1">Unannotated protein</fullName>
    </submittedName>
</protein>
<reference evidence="1" key="1">
    <citation type="submission" date="2020-05" db="EMBL/GenBank/DDBJ databases">
        <authorList>
            <person name="Chiriac C."/>
            <person name="Salcher M."/>
            <person name="Ghai R."/>
            <person name="Kavagutti S V."/>
        </authorList>
    </citation>
    <scope>NUCLEOTIDE SEQUENCE</scope>
</reference>
<evidence type="ECO:0000313" key="1">
    <source>
        <dbReference type="EMBL" id="CAB4539289.1"/>
    </source>
</evidence>
<accession>A0A6J6BLJ2</accession>
<name>A0A6J6BLJ2_9ZZZZ</name>
<organism evidence="1">
    <name type="scientific">freshwater metagenome</name>
    <dbReference type="NCBI Taxonomy" id="449393"/>
    <lineage>
        <taxon>unclassified sequences</taxon>
        <taxon>metagenomes</taxon>
        <taxon>ecological metagenomes</taxon>
    </lineage>
</organism>
<dbReference type="SUPFAM" id="SSF52540">
    <property type="entry name" value="P-loop containing nucleoside triphosphate hydrolases"/>
    <property type="match status" value="1"/>
</dbReference>
<dbReference type="InterPro" id="IPR027417">
    <property type="entry name" value="P-loop_NTPase"/>
</dbReference>
<dbReference type="EMBL" id="CAEZSK010000056">
    <property type="protein sequence ID" value="CAB4539289.1"/>
    <property type="molecule type" value="Genomic_DNA"/>
</dbReference>
<gene>
    <name evidence="1" type="ORF">UFOPK1419_00536</name>
</gene>
<dbReference type="AlphaFoldDB" id="A0A6J6BLJ2"/>
<dbReference type="Gene3D" id="3.40.50.300">
    <property type="entry name" value="P-loop containing nucleotide triphosphate hydrolases"/>
    <property type="match status" value="1"/>
</dbReference>
<proteinExistence type="predicted"/>
<sequence length="358" mass="39318">MDNLVNPSVITAIADADFEGLVSSALFSQGWNVVARALDISALEIELSKSEFGEVILIYSSDLPGLSLERLQKISKTNKTQFGFEDASGSAQGLPDISPRPNSSAELLSYIRANIRSPRLRTPLIQPLPNLRAGIIGIGSAGHSTGNTTLALNLAQESAILGKKTLLIDANFQAPAIATLLDLRRVSDEPQWRDASENFSVSEITQEKVKTFYSWIIDAASYFETIYFDLGSLANFSNDLTDRRWASQIKIWVGNLARELVITSTVELLQQKRLNDLLQGISQVSLTPRISLAMLSSVDLKKSESVNSSNFSKLAHVWQIPHDLRACSIARRERTTLAHVCPKSSLRKAILEIAPQIT</sequence>